<evidence type="ECO:0000259" key="2">
    <source>
        <dbReference type="Pfam" id="PF05569"/>
    </source>
</evidence>
<feature type="domain" description="Peptidase M56" evidence="2">
    <location>
        <begin position="157"/>
        <end position="250"/>
    </location>
</feature>
<gene>
    <name evidence="3" type="ORF">SAMN05443292_2279</name>
</gene>
<keyword evidence="1" id="KW-0472">Membrane</keyword>
<proteinExistence type="predicted"/>
<keyword evidence="1" id="KW-1133">Transmembrane helix</keyword>
<dbReference type="InterPro" id="IPR008756">
    <property type="entry name" value="Peptidase_M56"/>
</dbReference>
<keyword evidence="4" id="KW-1185">Reference proteome</keyword>
<feature type="transmembrane region" description="Helical" evidence="1">
    <location>
        <begin position="260"/>
        <end position="282"/>
    </location>
</feature>
<dbReference type="STRING" id="1125876.SAMN05443292_2279"/>
<feature type="transmembrane region" description="Helical" evidence="1">
    <location>
        <begin position="34"/>
        <end position="53"/>
    </location>
</feature>
<dbReference type="SUPFAM" id="SSF74653">
    <property type="entry name" value="TolA/TonB C-terminal domain"/>
    <property type="match status" value="1"/>
</dbReference>
<keyword evidence="1" id="KW-0812">Transmembrane</keyword>
<accession>A0A1I3HLX9</accession>
<evidence type="ECO:0000256" key="1">
    <source>
        <dbReference type="SAM" id="Phobius"/>
    </source>
</evidence>
<evidence type="ECO:0000313" key="3">
    <source>
        <dbReference type="EMBL" id="SFI36619.1"/>
    </source>
</evidence>
<reference evidence="3 4" key="1">
    <citation type="submission" date="2016-10" db="EMBL/GenBank/DDBJ databases">
        <authorList>
            <person name="de Groot N.N."/>
        </authorList>
    </citation>
    <scope>NUCLEOTIDE SEQUENCE [LARGE SCALE GENOMIC DNA]</scope>
    <source>
        <strain evidence="3 4">DSM 26000</strain>
    </source>
</reference>
<feature type="transmembrane region" description="Helical" evidence="1">
    <location>
        <begin position="85"/>
        <end position="109"/>
    </location>
</feature>
<dbReference type="EMBL" id="FOQT01000004">
    <property type="protein sequence ID" value="SFI36619.1"/>
    <property type="molecule type" value="Genomic_DNA"/>
</dbReference>
<dbReference type="Pfam" id="PF05569">
    <property type="entry name" value="Peptidase_M56"/>
    <property type="match status" value="1"/>
</dbReference>
<dbReference type="Proteomes" id="UP000198931">
    <property type="component" value="Unassembled WGS sequence"/>
</dbReference>
<dbReference type="Gene3D" id="3.30.1150.10">
    <property type="match status" value="1"/>
</dbReference>
<evidence type="ECO:0000313" key="4">
    <source>
        <dbReference type="Proteomes" id="UP000198931"/>
    </source>
</evidence>
<protein>
    <submittedName>
        <fullName evidence="3">BlaR1 peptidase M56</fullName>
    </submittedName>
</protein>
<name>A0A1I3HLX9_9FLAO</name>
<organism evidence="3 4">
    <name type="scientific">Halpernia frigidisoli</name>
    <dbReference type="NCBI Taxonomy" id="1125876"/>
    <lineage>
        <taxon>Bacteria</taxon>
        <taxon>Pseudomonadati</taxon>
        <taxon>Bacteroidota</taxon>
        <taxon>Flavobacteriia</taxon>
        <taxon>Flavobacteriales</taxon>
        <taxon>Weeksellaceae</taxon>
        <taxon>Chryseobacterium group</taxon>
        <taxon>Halpernia</taxon>
    </lineage>
</organism>
<feature type="transmembrane region" description="Helical" evidence="1">
    <location>
        <begin position="6"/>
        <end position="22"/>
    </location>
</feature>
<sequence>METYIFKIILCSSLLICLYYLFLEKERTFKFNRFYLIFALAFSYLIPFLSLKFPQTQKTQTALIFQDAGSEIIISKIPVESTFNWTLMVISVYGLITIFLLVKSVFSVIKILKLKGKLIKIENQKIKILEENLSPFSFFGTLYLGKKYFKNGKIDDRIYLHEKNHIDQKHSLDLLFIEILKIFTWFNPALYFYKKAIITNHEFLADENVLAKKFEIKPYQQLILEEISTYQNRTFTNQFNFNNTKKRFIMMTKPNSKFAVIKKIFAIFIFGISACLFAKKVYSRNTEKQPENKITSVKISKSNPEFSPLKSEILKIKSDTIKKPIKVQKQKVNKGTLVAETEMAPPPPPPPPSVTQQIPAEFPGGLNALRSSAAKFFDASIFNGDESLMKTTIFFRIDETGKVTEYFKSDGNNEKFNAEAINSLKKANDGVMWKPALHDGKAVSSVYRMPMTMKFEK</sequence>
<dbReference type="OrthoDB" id="1522859at2"/>
<dbReference type="RefSeq" id="WP_090080658.1">
    <property type="nucleotide sequence ID" value="NZ_FOQT01000004.1"/>
</dbReference>
<dbReference type="AlphaFoldDB" id="A0A1I3HLX9"/>